<sequence>MECPNCQYGMYPYDEPLAPNAEVCPKCGVKLKEEDQLNEPTNT</sequence>
<gene>
    <name evidence="1" type="ORF">LCGC14_2648280</name>
</gene>
<proteinExistence type="predicted"/>
<evidence type="ECO:0000313" key="1">
    <source>
        <dbReference type="EMBL" id="KKK97884.1"/>
    </source>
</evidence>
<dbReference type="EMBL" id="LAZR01045852">
    <property type="protein sequence ID" value="KKK97884.1"/>
    <property type="molecule type" value="Genomic_DNA"/>
</dbReference>
<accession>A0A0F9C623</accession>
<name>A0A0F9C623_9ZZZZ</name>
<dbReference type="AlphaFoldDB" id="A0A0F9C623"/>
<organism evidence="1">
    <name type="scientific">marine sediment metagenome</name>
    <dbReference type="NCBI Taxonomy" id="412755"/>
    <lineage>
        <taxon>unclassified sequences</taxon>
        <taxon>metagenomes</taxon>
        <taxon>ecological metagenomes</taxon>
    </lineage>
</organism>
<comment type="caution">
    <text evidence="1">The sequence shown here is derived from an EMBL/GenBank/DDBJ whole genome shotgun (WGS) entry which is preliminary data.</text>
</comment>
<protein>
    <submittedName>
        <fullName evidence="1">Uncharacterized protein</fullName>
    </submittedName>
</protein>
<reference evidence="1" key="1">
    <citation type="journal article" date="2015" name="Nature">
        <title>Complex archaea that bridge the gap between prokaryotes and eukaryotes.</title>
        <authorList>
            <person name="Spang A."/>
            <person name="Saw J.H."/>
            <person name="Jorgensen S.L."/>
            <person name="Zaremba-Niedzwiedzka K."/>
            <person name="Martijn J."/>
            <person name="Lind A.E."/>
            <person name="van Eijk R."/>
            <person name="Schleper C."/>
            <person name="Guy L."/>
            <person name="Ettema T.J."/>
        </authorList>
    </citation>
    <scope>NUCLEOTIDE SEQUENCE</scope>
</reference>